<organism evidence="3 4">
    <name type="scientific">Caballeronia sordidicola</name>
    <name type="common">Burkholderia sordidicola</name>
    <dbReference type="NCBI Taxonomy" id="196367"/>
    <lineage>
        <taxon>Bacteria</taxon>
        <taxon>Pseudomonadati</taxon>
        <taxon>Pseudomonadota</taxon>
        <taxon>Betaproteobacteria</taxon>
        <taxon>Burkholderiales</taxon>
        <taxon>Burkholderiaceae</taxon>
        <taxon>Caballeronia</taxon>
    </lineage>
</organism>
<dbReference type="Proteomes" id="UP000054893">
    <property type="component" value="Unassembled WGS sequence"/>
</dbReference>
<dbReference type="EMBL" id="FCOC02000020">
    <property type="protein sequence ID" value="SAL47156.1"/>
    <property type="molecule type" value="Genomic_DNA"/>
</dbReference>
<sequence>MRPFAWAGRALAVAAVVGLTSASVGAFADTLPGNGKTIRYAQSDSLGGNYVAAQIVMKAMKALGYDVKLSTMNTTLFFQAAAQGDVDLATDVNFPQREPGFRAVEKQAEIVGGGLIVGGGINGYLIDKKTALAHNITSLEQMKDPKIAGLFGSDGKAELISCDPGWSCGDVVDYQIDKFGLKQTVHAVRGKYEALMVDAVTRIKDGKPAFFYAWNPSWTTNALVPGKDVVWLPTPADALPPNVPNKASALVNGVEGCAGGANPCRMAMSSWNWGSVGNKEFIAANPAVKTLIEQIKFPVKTWSGWEYAISKNGGSSPLINKLADEWMAANKPQFDQWVATASKVH</sequence>
<evidence type="ECO:0000259" key="2">
    <source>
        <dbReference type="Pfam" id="PF04069"/>
    </source>
</evidence>
<dbReference type="InterPro" id="IPR007210">
    <property type="entry name" value="ABC_Gly_betaine_transp_sub-bd"/>
</dbReference>
<keyword evidence="1" id="KW-0732">Signal</keyword>
<dbReference type="Pfam" id="PF04069">
    <property type="entry name" value="OpuAC"/>
    <property type="match status" value="1"/>
</dbReference>
<name>A0A158HS51_CABSO</name>
<dbReference type="Gene3D" id="3.40.190.100">
    <property type="entry name" value="Glycine betaine-binding periplasmic protein, domain 2"/>
    <property type="match status" value="1"/>
</dbReference>
<accession>A0A158HS51</accession>
<gene>
    <name evidence="3" type="ORF">AWB64_04963</name>
</gene>
<feature type="signal peptide" evidence="1">
    <location>
        <begin position="1"/>
        <end position="28"/>
    </location>
</feature>
<proteinExistence type="predicted"/>
<dbReference type="NCBIfam" id="NF008334">
    <property type="entry name" value="PRK11119.1"/>
    <property type="match status" value="1"/>
</dbReference>
<reference evidence="3 4" key="1">
    <citation type="submission" date="2016-01" db="EMBL/GenBank/DDBJ databases">
        <authorList>
            <person name="Oliw E.H."/>
        </authorList>
    </citation>
    <scope>NUCLEOTIDE SEQUENCE [LARGE SCALE GENOMIC DNA]</scope>
    <source>
        <strain evidence="3">LMG 22029</strain>
    </source>
</reference>
<dbReference type="GO" id="GO:0043190">
    <property type="term" value="C:ATP-binding cassette (ABC) transporter complex"/>
    <property type="evidence" value="ECO:0007669"/>
    <property type="project" value="InterPro"/>
</dbReference>
<dbReference type="AlphaFoldDB" id="A0A158HS51"/>
<evidence type="ECO:0000313" key="3">
    <source>
        <dbReference type="EMBL" id="SAL47156.1"/>
    </source>
</evidence>
<evidence type="ECO:0000256" key="1">
    <source>
        <dbReference type="SAM" id="SignalP"/>
    </source>
</evidence>
<feature type="chain" id="PRO_5007810688" evidence="1">
    <location>
        <begin position="29"/>
        <end position="345"/>
    </location>
</feature>
<feature type="domain" description="ABC-type glycine betaine transport system substrate-binding" evidence="2">
    <location>
        <begin position="37"/>
        <end position="328"/>
    </location>
</feature>
<protein>
    <submittedName>
        <fullName evidence="3">Glycine betaine transporter periplasmic subunit</fullName>
    </submittedName>
</protein>
<dbReference type="GO" id="GO:0022857">
    <property type="term" value="F:transmembrane transporter activity"/>
    <property type="evidence" value="ECO:0007669"/>
    <property type="project" value="InterPro"/>
</dbReference>
<dbReference type="Gene3D" id="3.40.190.10">
    <property type="entry name" value="Periplasmic binding protein-like II"/>
    <property type="match status" value="1"/>
</dbReference>
<dbReference type="SUPFAM" id="SSF53850">
    <property type="entry name" value="Periplasmic binding protein-like II"/>
    <property type="match status" value="1"/>
</dbReference>
<dbReference type="RefSeq" id="WP_060858011.1">
    <property type="nucleotide sequence ID" value="NZ_FCOC02000020.1"/>
</dbReference>
<dbReference type="OrthoDB" id="9787902at2"/>
<evidence type="ECO:0000313" key="4">
    <source>
        <dbReference type="Proteomes" id="UP000054893"/>
    </source>
</evidence>